<protein>
    <submittedName>
        <fullName evidence="1">Uncharacterized protein</fullName>
    </submittedName>
</protein>
<comment type="caution">
    <text evidence="1">The sequence shown here is derived from an EMBL/GenBank/DDBJ whole genome shotgun (WGS) entry which is preliminary data.</text>
</comment>
<organism evidence="1 2">
    <name type="scientific">Trifolium medium</name>
    <dbReference type="NCBI Taxonomy" id="97028"/>
    <lineage>
        <taxon>Eukaryota</taxon>
        <taxon>Viridiplantae</taxon>
        <taxon>Streptophyta</taxon>
        <taxon>Embryophyta</taxon>
        <taxon>Tracheophyta</taxon>
        <taxon>Spermatophyta</taxon>
        <taxon>Magnoliopsida</taxon>
        <taxon>eudicotyledons</taxon>
        <taxon>Gunneridae</taxon>
        <taxon>Pentapetalae</taxon>
        <taxon>rosids</taxon>
        <taxon>fabids</taxon>
        <taxon>Fabales</taxon>
        <taxon>Fabaceae</taxon>
        <taxon>Papilionoideae</taxon>
        <taxon>50 kb inversion clade</taxon>
        <taxon>NPAAA clade</taxon>
        <taxon>Hologalegina</taxon>
        <taxon>IRL clade</taxon>
        <taxon>Trifolieae</taxon>
        <taxon>Trifolium</taxon>
    </lineage>
</organism>
<sequence length="44" mass="4724">TLFCVLVATSPGDVLARCVASRRQPSPVLVFLPDLSSLPVARRD</sequence>
<dbReference type="EMBL" id="LXQA010888242">
    <property type="protein sequence ID" value="MCI75662.1"/>
    <property type="molecule type" value="Genomic_DNA"/>
</dbReference>
<dbReference type="Proteomes" id="UP000265520">
    <property type="component" value="Unassembled WGS sequence"/>
</dbReference>
<evidence type="ECO:0000313" key="2">
    <source>
        <dbReference type="Proteomes" id="UP000265520"/>
    </source>
</evidence>
<dbReference type="AlphaFoldDB" id="A0A392UQD5"/>
<feature type="non-terminal residue" evidence="1">
    <location>
        <position position="1"/>
    </location>
</feature>
<keyword evidence="2" id="KW-1185">Reference proteome</keyword>
<proteinExistence type="predicted"/>
<evidence type="ECO:0000313" key="1">
    <source>
        <dbReference type="EMBL" id="MCI75662.1"/>
    </source>
</evidence>
<name>A0A392UQD5_9FABA</name>
<reference evidence="1 2" key="1">
    <citation type="journal article" date="2018" name="Front. Plant Sci.">
        <title>Red Clover (Trifolium pratense) and Zigzag Clover (T. medium) - A Picture of Genomic Similarities and Differences.</title>
        <authorList>
            <person name="Dluhosova J."/>
            <person name="Istvanek J."/>
            <person name="Nedelnik J."/>
            <person name="Repkova J."/>
        </authorList>
    </citation>
    <scope>NUCLEOTIDE SEQUENCE [LARGE SCALE GENOMIC DNA]</scope>
    <source>
        <strain evidence="2">cv. 10/8</strain>
        <tissue evidence="1">Leaf</tissue>
    </source>
</reference>
<accession>A0A392UQD5</accession>